<accession>A0A090V5K7</accession>
<comment type="caution">
    <text evidence="13">The sequence shown here is derived from an EMBL/GenBank/DDBJ whole genome shotgun (WGS) entry which is preliminary data.</text>
</comment>
<proteinExistence type="inferred from homology"/>
<dbReference type="InterPro" id="IPR027417">
    <property type="entry name" value="P-loop_NTPase"/>
</dbReference>
<dbReference type="HAMAP" id="MF_01269">
    <property type="entry name" value="Shikimate_kinase_2"/>
    <property type="match status" value="1"/>
</dbReference>
<dbReference type="OrthoDB" id="9800332at2"/>
<dbReference type="RefSeq" id="WP_042391554.1">
    <property type="nucleotide sequence ID" value="NZ_BBMZ01000012.1"/>
</dbReference>
<dbReference type="PANTHER" id="PTHR21087">
    <property type="entry name" value="SHIKIMATE KINASE"/>
    <property type="match status" value="1"/>
</dbReference>
<dbReference type="GO" id="GO:0005829">
    <property type="term" value="C:cytosol"/>
    <property type="evidence" value="ECO:0007669"/>
    <property type="project" value="TreeGrafter"/>
</dbReference>
<evidence type="ECO:0000256" key="3">
    <source>
        <dbReference type="ARBA" id="ARBA00022605"/>
    </source>
</evidence>
<dbReference type="Pfam" id="PF01202">
    <property type="entry name" value="SKI"/>
    <property type="match status" value="1"/>
</dbReference>
<comment type="pathway">
    <text evidence="1 12">Metabolic intermediate biosynthesis; chorismate biosynthesis; chorismate from D-erythrose 4-phosphate and phosphoenolpyruvate: step 5/7.</text>
</comment>
<dbReference type="AlphaFoldDB" id="A0A090V5K7"/>
<keyword evidence="10 12" id="KW-0057">Aromatic amino acid biosynthesis</keyword>
<feature type="binding site" evidence="12">
    <location>
        <position position="139"/>
    </location>
    <ligand>
        <name>substrate</name>
    </ligand>
</feature>
<feature type="binding site" evidence="12">
    <location>
        <position position="34"/>
    </location>
    <ligand>
        <name>substrate</name>
    </ligand>
</feature>
<dbReference type="HAMAP" id="MF_00109">
    <property type="entry name" value="Shikimate_kinase"/>
    <property type="match status" value="1"/>
</dbReference>
<keyword evidence="6 12" id="KW-0547">Nucleotide-binding</keyword>
<keyword evidence="3 12" id="KW-0028">Amino-acid biosynthesis</keyword>
<keyword evidence="5 12" id="KW-0479">Metal-binding</keyword>
<keyword evidence="7 12" id="KW-0418">Kinase</keyword>
<comment type="catalytic activity">
    <reaction evidence="11 12">
        <text>shikimate + ATP = 3-phosphoshikimate + ADP + H(+)</text>
        <dbReference type="Rhea" id="RHEA:13121"/>
        <dbReference type="ChEBI" id="CHEBI:15378"/>
        <dbReference type="ChEBI" id="CHEBI:30616"/>
        <dbReference type="ChEBI" id="CHEBI:36208"/>
        <dbReference type="ChEBI" id="CHEBI:145989"/>
        <dbReference type="ChEBI" id="CHEBI:456216"/>
        <dbReference type="EC" id="2.7.1.71"/>
    </reaction>
</comment>
<organism evidence="13 14">
    <name type="scientific">Pseudescherichia vulneris NBRC 102420</name>
    <dbReference type="NCBI Taxonomy" id="1115515"/>
    <lineage>
        <taxon>Bacteria</taxon>
        <taxon>Pseudomonadati</taxon>
        <taxon>Pseudomonadota</taxon>
        <taxon>Gammaproteobacteria</taxon>
        <taxon>Enterobacterales</taxon>
        <taxon>Enterobacteriaceae</taxon>
        <taxon>Pseudescherichia</taxon>
    </lineage>
</organism>
<dbReference type="Proteomes" id="UP000029462">
    <property type="component" value="Unassembled WGS sequence"/>
</dbReference>
<comment type="similarity">
    <text evidence="12">Belongs to the shikimate kinase family. AroL subfamily.</text>
</comment>
<feature type="binding site" evidence="12">
    <location>
        <position position="120"/>
    </location>
    <ligand>
        <name>ATP</name>
        <dbReference type="ChEBI" id="CHEBI:30616"/>
    </ligand>
</feature>
<dbReference type="InterPro" id="IPR023000">
    <property type="entry name" value="Shikimate_kinase_CS"/>
</dbReference>
<keyword evidence="14" id="KW-1185">Reference proteome</keyword>
<evidence type="ECO:0000313" key="13">
    <source>
        <dbReference type="EMBL" id="GAL58509.1"/>
    </source>
</evidence>
<comment type="caution">
    <text evidence="12">Lacks conserved residue(s) required for the propagation of feature annotation.</text>
</comment>
<feature type="binding site" evidence="12">
    <location>
        <position position="155"/>
    </location>
    <ligand>
        <name>ATP</name>
        <dbReference type="ChEBI" id="CHEBI:30616"/>
    </ligand>
</feature>
<comment type="cofactor">
    <cofactor evidence="12">
        <name>Mg(2+)</name>
        <dbReference type="ChEBI" id="CHEBI:18420"/>
    </cofactor>
    <text evidence="12">Binds 1 Mg(2+) ion per subunit.</text>
</comment>
<evidence type="ECO:0000256" key="7">
    <source>
        <dbReference type="ARBA" id="ARBA00022777"/>
    </source>
</evidence>
<gene>
    <name evidence="13" type="primary">aroK</name>
    <name evidence="12" type="synonym">aroL</name>
    <name evidence="13" type="ORF">EV102420_12_00150</name>
</gene>
<comment type="domain">
    <text evidence="12">The LID domain closes over the active site upon ATP binding.</text>
</comment>
<comment type="subcellular location">
    <subcellularLocation>
        <location evidence="12">Cytoplasm</location>
    </subcellularLocation>
</comment>
<name>A0A090V5K7_PSEVU</name>
<dbReference type="CDD" id="cd00464">
    <property type="entry name" value="SK"/>
    <property type="match status" value="1"/>
</dbReference>
<dbReference type="Gene3D" id="3.40.50.300">
    <property type="entry name" value="P-loop containing nucleotide triphosphate hydrolases"/>
    <property type="match status" value="1"/>
</dbReference>
<feature type="region of interest" description="LID domain" evidence="12">
    <location>
        <begin position="112"/>
        <end position="126"/>
    </location>
</feature>
<protein>
    <recommendedName>
        <fullName evidence="12">Shikimate kinase 2</fullName>
        <shortName evidence="12">SK 2</shortName>
        <ecNumber evidence="12">2.7.1.71</ecNumber>
    </recommendedName>
</protein>
<feature type="binding site" evidence="12">
    <location>
        <position position="79"/>
    </location>
    <ligand>
        <name>substrate</name>
    </ligand>
</feature>
<dbReference type="EMBL" id="BBMZ01000012">
    <property type="protein sequence ID" value="GAL58509.1"/>
    <property type="molecule type" value="Genomic_DNA"/>
</dbReference>
<keyword evidence="4 12" id="KW-0808">Transferase</keyword>
<dbReference type="UniPathway" id="UPA00053">
    <property type="reaction ID" value="UER00088"/>
</dbReference>
<evidence type="ECO:0000256" key="5">
    <source>
        <dbReference type="ARBA" id="ARBA00022723"/>
    </source>
</evidence>
<dbReference type="GO" id="GO:0000287">
    <property type="term" value="F:magnesium ion binding"/>
    <property type="evidence" value="ECO:0007669"/>
    <property type="project" value="UniProtKB-UniRule"/>
</dbReference>
<evidence type="ECO:0000256" key="1">
    <source>
        <dbReference type="ARBA" id="ARBA00004842"/>
    </source>
</evidence>
<evidence type="ECO:0000256" key="8">
    <source>
        <dbReference type="ARBA" id="ARBA00022840"/>
    </source>
</evidence>
<dbReference type="GO" id="GO:0009423">
    <property type="term" value="P:chorismate biosynthetic process"/>
    <property type="evidence" value="ECO:0007669"/>
    <property type="project" value="UniProtKB-UniRule"/>
</dbReference>
<reference evidence="13 14" key="1">
    <citation type="submission" date="2014-09" db="EMBL/GenBank/DDBJ databases">
        <title>Whole genome shotgun sequence of Escherichia vulneris NBRC 102420.</title>
        <authorList>
            <person name="Yoshida Y."/>
            <person name="Hosoyama A."/>
            <person name="Tsuchikane K."/>
            <person name="Ohji S."/>
            <person name="Ichikawa N."/>
            <person name="Kimura A."/>
            <person name="Yamazoe A."/>
            <person name="Ezaki T."/>
            <person name="Fujita N."/>
        </authorList>
    </citation>
    <scope>NUCLEOTIDE SEQUENCE [LARGE SCALE GENOMIC DNA]</scope>
    <source>
        <strain evidence="13 14">NBRC 102420</strain>
    </source>
</reference>
<evidence type="ECO:0000256" key="11">
    <source>
        <dbReference type="ARBA" id="ARBA00048567"/>
    </source>
</evidence>
<evidence type="ECO:0000256" key="6">
    <source>
        <dbReference type="ARBA" id="ARBA00022741"/>
    </source>
</evidence>
<evidence type="ECO:0000313" key="14">
    <source>
        <dbReference type="Proteomes" id="UP000029462"/>
    </source>
</evidence>
<dbReference type="InterPro" id="IPR000623">
    <property type="entry name" value="Shikimate_kinase/TSH1"/>
</dbReference>
<feature type="binding site" evidence="12">
    <location>
        <position position="32"/>
    </location>
    <ligand>
        <name>Mg(2+)</name>
        <dbReference type="ChEBI" id="CHEBI:18420"/>
    </ligand>
</feature>
<dbReference type="EC" id="2.7.1.71" evidence="12"/>
<keyword evidence="8 12" id="KW-0067">ATP-binding</keyword>
<keyword evidence="9 12" id="KW-0460">Magnesium</keyword>
<keyword evidence="2 12" id="KW-0963">Cytoplasm</keyword>
<dbReference type="PANTHER" id="PTHR21087:SF21">
    <property type="entry name" value="SHIKIMATE KINASE 2"/>
    <property type="match status" value="1"/>
</dbReference>
<evidence type="ECO:0000256" key="2">
    <source>
        <dbReference type="ARBA" id="ARBA00022490"/>
    </source>
</evidence>
<comment type="function">
    <text evidence="12">Catalyzes the specific phosphorylation of the 3-hydroxyl group of shikimic acid using ATP as a cosubstrate.</text>
</comment>
<dbReference type="GO" id="GO:0009073">
    <property type="term" value="P:aromatic amino acid family biosynthetic process"/>
    <property type="evidence" value="ECO:0007669"/>
    <property type="project" value="UniProtKB-KW"/>
</dbReference>
<dbReference type="InterPro" id="IPR027544">
    <property type="entry name" value="Shikimate_kinase_2"/>
</dbReference>
<dbReference type="InterPro" id="IPR031322">
    <property type="entry name" value="Shikimate/glucono_kinase"/>
</dbReference>
<evidence type="ECO:0000256" key="12">
    <source>
        <dbReference type="HAMAP-Rule" id="MF_01269"/>
    </source>
</evidence>
<evidence type="ECO:0000256" key="4">
    <source>
        <dbReference type="ARBA" id="ARBA00022679"/>
    </source>
</evidence>
<dbReference type="STRING" id="1115515.EV102420_12_00150"/>
<dbReference type="SUPFAM" id="SSF52540">
    <property type="entry name" value="P-loop containing nucleoside triphosphate hydrolases"/>
    <property type="match status" value="1"/>
</dbReference>
<evidence type="ECO:0000256" key="10">
    <source>
        <dbReference type="ARBA" id="ARBA00023141"/>
    </source>
</evidence>
<feature type="binding site" evidence="12">
    <location>
        <position position="58"/>
    </location>
    <ligand>
        <name>substrate</name>
    </ligand>
</feature>
<dbReference type="GO" id="GO:0005524">
    <property type="term" value="F:ATP binding"/>
    <property type="evidence" value="ECO:0007669"/>
    <property type="project" value="UniProtKB-UniRule"/>
</dbReference>
<dbReference type="GO" id="GO:0004765">
    <property type="term" value="F:shikimate kinase activity"/>
    <property type="evidence" value="ECO:0007669"/>
    <property type="project" value="UniProtKB-UniRule"/>
</dbReference>
<comment type="subunit">
    <text evidence="12">Monomer.</text>
</comment>
<dbReference type="GO" id="GO:0008652">
    <property type="term" value="P:amino acid biosynthetic process"/>
    <property type="evidence" value="ECO:0007669"/>
    <property type="project" value="UniProtKB-KW"/>
</dbReference>
<dbReference type="NCBIfam" id="NF002988">
    <property type="entry name" value="PRK03731.1"/>
    <property type="match status" value="1"/>
</dbReference>
<dbReference type="PROSITE" id="PS01128">
    <property type="entry name" value="SHIKIMATE_KINASE"/>
    <property type="match status" value="1"/>
</dbReference>
<sequence>MTLPIFLIGARGCGKSTIGAELAQVRDCRFVDTDHALQELAQMTIATIVEKEGWPGFRARETAALQAVSAPGTVIATGGGIILSEVNRRFMRETGMVIYLCAPVAVLAERLEAFPEEAQRPTLTGRPISEEVSEVLAQRDALYREAAHHIVNAAQSPEQVVADIQAALLLARAS</sequence>
<dbReference type="PRINTS" id="PR01100">
    <property type="entry name" value="SHIKIMTKNASE"/>
</dbReference>
<evidence type="ECO:0000256" key="9">
    <source>
        <dbReference type="ARBA" id="ARBA00022842"/>
    </source>
</evidence>
<dbReference type="eggNOG" id="COG0703">
    <property type="taxonomic scope" value="Bacteria"/>
</dbReference>